<evidence type="ECO:0000256" key="3">
    <source>
        <dbReference type="ARBA" id="ARBA00022679"/>
    </source>
</evidence>
<dbReference type="GO" id="GO:0032259">
    <property type="term" value="P:methylation"/>
    <property type="evidence" value="ECO:0007669"/>
    <property type="project" value="UniProtKB-KW"/>
</dbReference>
<proteinExistence type="inferred from homology"/>
<keyword evidence="8" id="KW-1185">Reference proteome</keyword>
<evidence type="ECO:0000313" key="8">
    <source>
        <dbReference type="Proteomes" id="UP000503117"/>
    </source>
</evidence>
<evidence type="ECO:0000313" key="7">
    <source>
        <dbReference type="EMBL" id="QJD89982.1"/>
    </source>
</evidence>
<dbReference type="InterPro" id="IPR029063">
    <property type="entry name" value="SAM-dependent_MTases_sf"/>
</dbReference>
<gene>
    <name evidence="7" type="ORF">HH213_07670</name>
</gene>
<dbReference type="RefSeq" id="WP_169111855.1">
    <property type="nucleotide sequence ID" value="NZ_CP051684.1"/>
</dbReference>
<dbReference type="PANTHER" id="PTHR43667">
    <property type="entry name" value="CYCLOPROPANE-FATTY-ACYL-PHOSPHOLIPID SYNTHASE"/>
    <property type="match status" value="1"/>
</dbReference>
<comment type="similarity">
    <text evidence="1">Belongs to the CFA/CMAS family.</text>
</comment>
<dbReference type="InterPro" id="IPR057206">
    <property type="entry name" value="DUF7884"/>
</dbReference>
<evidence type="ECO:0000256" key="2">
    <source>
        <dbReference type="ARBA" id="ARBA00022603"/>
    </source>
</evidence>
<reference evidence="7 8" key="1">
    <citation type="submission" date="2020-04" db="EMBL/GenBank/DDBJ databases">
        <title>Genome sequencing of novel species.</title>
        <authorList>
            <person name="Heo J."/>
            <person name="Kim S.-J."/>
            <person name="Kim J.-S."/>
            <person name="Hong S.-B."/>
            <person name="Kwon S.-W."/>
        </authorList>
    </citation>
    <scope>NUCLEOTIDE SEQUENCE [LARGE SCALE GENOMIC DNA]</scope>
    <source>
        <strain evidence="7 8">AF9R3</strain>
    </source>
</reference>
<dbReference type="Proteomes" id="UP000503117">
    <property type="component" value="Chromosome"/>
</dbReference>
<dbReference type="InterPro" id="IPR050723">
    <property type="entry name" value="CFA/CMAS"/>
</dbReference>
<name>A0ABX6M7S5_9BURK</name>
<dbReference type="SUPFAM" id="SSF53335">
    <property type="entry name" value="S-adenosyl-L-methionine-dependent methyltransferases"/>
    <property type="match status" value="1"/>
</dbReference>
<keyword evidence="2 7" id="KW-0489">Methyltransferase</keyword>
<accession>A0ABX6M7S5</accession>
<evidence type="ECO:0000256" key="5">
    <source>
        <dbReference type="ARBA" id="ARBA00023098"/>
    </source>
</evidence>
<dbReference type="InterPro" id="IPR003333">
    <property type="entry name" value="CMAS"/>
</dbReference>
<keyword evidence="5" id="KW-0443">Lipid metabolism</keyword>
<keyword evidence="4" id="KW-0949">S-adenosyl-L-methionine</keyword>
<dbReference type="PIRSF" id="PIRSF003085">
    <property type="entry name" value="CMAS"/>
    <property type="match status" value="1"/>
</dbReference>
<dbReference type="Pfam" id="PF25371">
    <property type="entry name" value="DUF7884"/>
    <property type="match status" value="1"/>
</dbReference>
<dbReference type="PANTHER" id="PTHR43667:SF1">
    <property type="entry name" value="CYCLOPROPANE-FATTY-ACYL-PHOSPHOLIPID SYNTHASE"/>
    <property type="match status" value="1"/>
</dbReference>
<dbReference type="CDD" id="cd02440">
    <property type="entry name" value="AdoMet_MTases"/>
    <property type="match status" value="1"/>
</dbReference>
<evidence type="ECO:0000256" key="1">
    <source>
        <dbReference type="ARBA" id="ARBA00010815"/>
    </source>
</evidence>
<dbReference type="Gene3D" id="3.40.50.150">
    <property type="entry name" value="Vaccinia Virus protein VP39"/>
    <property type="match status" value="1"/>
</dbReference>
<dbReference type="GO" id="GO:0008168">
    <property type="term" value="F:methyltransferase activity"/>
    <property type="evidence" value="ECO:0007669"/>
    <property type="project" value="UniProtKB-KW"/>
</dbReference>
<protein>
    <submittedName>
        <fullName evidence="7">Class I SAM-dependent methyltransferase</fullName>
    </submittedName>
</protein>
<keyword evidence="3" id="KW-0808">Transferase</keyword>
<evidence type="ECO:0000259" key="6">
    <source>
        <dbReference type="Pfam" id="PF25371"/>
    </source>
</evidence>
<organism evidence="7 8">
    <name type="scientific">Duganella dendranthematis</name>
    <dbReference type="NCBI Taxonomy" id="2728021"/>
    <lineage>
        <taxon>Bacteria</taxon>
        <taxon>Pseudomonadati</taxon>
        <taxon>Pseudomonadota</taxon>
        <taxon>Betaproteobacteria</taxon>
        <taxon>Burkholderiales</taxon>
        <taxon>Oxalobacteraceae</taxon>
        <taxon>Telluria group</taxon>
        <taxon>Duganella</taxon>
    </lineage>
</organism>
<feature type="domain" description="DUF7884" evidence="6">
    <location>
        <begin position="15"/>
        <end position="93"/>
    </location>
</feature>
<dbReference type="EMBL" id="CP051684">
    <property type="protein sequence ID" value="QJD89982.1"/>
    <property type="molecule type" value="Genomic_DNA"/>
</dbReference>
<dbReference type="Pfam" id="PF02353">
    <property type="entry name" value="CMAS"/>
    <property type="match status" value="1"/>
</dbReference>
<sequence length="447" mass="49592">MFVQNQLSNWISGIREQLTLPLRIELWNGQQVDLSSETPRVTIRLPNIAAARYLLTPSLSNLGTAYVEGAIEVKGKAMDMIAVVNALARSSLKAEGKFARMVRTISHNKQKDAEAIRYHYDVSNDFYQEFLDPNMVYSCAYFENGDEDLATAQLKKIDHILRKIELRPNQTLLDIGCGWGALVIRAAQKYHARCVGVTLSENQYALARERVRAAGLEHLVEIRLQDYRDVRGQFDRITSVGMFEHVGIRHLPEYFAAINKLLAPGGIVMNHGITSTDADNGETPYGGGEFIEKYVFPHGELAHIGHVLKAMQQGSLEVTDVESLRRHYARTCAIWTDNFETNGEKVRALGGDKRYRIWHVYLAGCAYAFEQDLISLYQIVGRKAGQRASVLPWSRKHMYPSAASAPVQPSYALDEGGVPAFAVLGEDGGAAGLAAPALTSNARHTSS</sequence>
<evidence type="ECO:0000256" key="4">
    <source>
        <dbReference type="ARBA" id="ARBA00022691"/>
    </source>
</evidence>